<evidence type="ECO:0000259" key="15">
    <source>
        <dbReference type="PROSITE" id="PS50893"/>
    </source>
</evidence>
<dbReference type="CDD" id="cd18577">
    <property type="entry name" value="ABC_6TM_Pgp_ABCB1_D1_like"/>
    <property type="match status" value="1"/>
</dbReference>
<dbReference type="CDD" id="cd03249">
    <property type="entry name" value="ABC_MTABC3_MDL1_MDL2"/>
    <property type="match status" value="2"/>
</dbReference>
<keyword evidence="3" id="KW-0813">Transport</keyword>
<feature type="region of interest" description="Disordered" evidence="13">
    <location>
        <begin position="624"/>
        <end position="650"/>
    </location>
</feature>
<accession>A0A8H3N8Y2</accession>
<feature type="transmembrane region" description="Helical" evidence="14">
    <location>
        <begin position="698"/>
        <end position="722"/>
    </location>
</feature>
<keyword evidence="10 14" id="KW-0472">Membrane</keyword>
<dbReference type="PROSITE" id="PS50893">
    <property type="entry name" value="ABC_TRANSPORTER_2"/>
    <property type="match status" value="2"/>
</dbReference>
<evidence type="ECO:0000256" key="9">
    <source>
        <dbReference type="ARBA" id="ARBA00022989"/>
    </source>
</evidence>
<feature type="transmembrane region" description="Helical" evidence="14">
    <location>
        <begin position="962"/>
        <end position="981"/>
    </location>
</feature>
<dbReference type="GO" id="GO:0005743">
    <property type="term" value="C:mitochondrial inner membrane"/>
    <property type="evidence" value="ECO:0007669"/>
    <property type="project" value="TreeGrafter"/>
</dbReference>
<evidence type="ECO:0000256" key="5">
    <source>
        <dbReference type="ARBA" id="ARBA00022692"/>
    </source>
</evidence>
<keyword evidence="6" id="KW-0677">Repeat</keyword>
<comment type="similarity">
    <text evidence="2">Belongs to the ABC transporter superfamily. ABCB family. Multidrug resistance exporter (TC 3.A.1.201) subfamily.</text>
</comment>
<dbReference type="PROSITE" id="PS00211">
    <property type="entry name" value="ABC_TRANSPORTER_1"/>
    <property type="match status" value="2"/>
</dbReference>
<feature type="domain" description="ABC transporter" evidence="15">
    <location>
        <begin position="373"/>
        <end position="618"/>
    </location>
</feature>
<keyword evidence="7" id="KW-0547">Nucleotide-binding</keyword>
<dbReference type="GO" id="GO:0016887">
    <property type="term" value="F:ATP hydrolysis activity"/>
    <property type="evidence" value="ECO:0007669"/>
    <property type="project" value="InterPro"/>
</dbReference>
<dbReference type="GO" id="GO:0090374">
    <property type="term" value="P:oligopeptide export from mitochondrion"/>
    <property type="evidence" value="ECO:0007669"/>
    <property type="project" value="TreeGrafter"/>
</dbReference>
<dbReference type="Proteomes" id="UP000465221">
    <property type="component" value="Unassembled WGS sequence"/>
</dbReference>
<dbReference type="FunFam" id="1.20.1560.10:FF:000057">
    <property type="entry name" value="ABC multidrug transporter SitT"/>
    <property type="match status" value="1"/>
</dbReference>
<dbReference type="InterPro" id="IPR027417">
    <property type="entry name" value="P-loop_NTPase"/>
</dbReference>
<sequence length="1278" mass="139445">MSDMEKNQELKPDGGEDEPKPSGFKSYMRIFSYADRTSWILYSLAIAAAIAAGVALPLMDLIFGKFVTTFNNFALGVVGPDDYMREVSKYASVLCTSNLYLFIAKSVLVYIHTVTASIAAIRATKALRLDFLQSLLRQDMAYFDSKGAGSPSVKVTTNGNLVTNGISEKLSVFVQSCATFVAAFVVAFAVQWKLTLITICIVPTIVIVTGVCMGIEVKNEDKLMGIYSRASLVAEEVFSSISTVHAFWLQPVMAKRYEDFLAEMERVGMKKSPNYGVLFSSEFFCVYAGYGLAFWQGIRMFARGEVHQPGDIVTVIFAVVVAATALTQIAPQIITITKAAAAADELFRVIDKKSAIDSLSTAGLTPEKCVGEIEIKALEFAYPSRPDTQVLNGLNLSVPAGKTTALVGASGSGKSTIVGLLERWYDPAAGTILLDGIDIQTLNIAWLRTQIRLVQQEPVLFSGTIFDNVAFGLVGTPYAEASYEQKLALVKEACRDAYAHEFIENLPRQYDTQIGERARMLSGGQKQRIAIARSIISRPSVLLLDEATSALDPKAEKIVQSALDNISVGRTTITIAHKLSTVQKADNIAVMSAGQIIEQGTHQELIARDGAYARLVRAQDLEKAGGKAQEQADSEEEEVTEENDDAKPAAKLSLHHTRSVGAESLSPEEKAKAVAKETMGYSLIRCLWLLIKEQRQLWGLYAIVAVVCTLGGGTFPAQAVIIARTFQVFQLHGSEAVSRGDFWALMFFVVALVNLFLYFVLGWTANVIIQKVSRRYRRELFRNTMKQEIAFFDLEHNATGAISSRLLIHASNLNELLGINFGLILINIVTVVSVSILGIAYGWKLGLVCVFGALPPLLLSGYSRIRLEYKLEEDTSARFASSAAIAAESISAIRTVASLTLENKMLQIYGERLTVVAEQSVKALAFTMFWYALTQSINFLAMALGFWYGGKLISTGEYTNEQFFVVFTAVVVGGENAAAIFQYTTSITKATGSTNYIFWLRQRVPVIDNSFSDEPPSGGFSQDPGPVTVDCHALDFAYPSRPHSNVISGIDVSIPPGKFVAFVGPSGCGKSTMINLLSRFYDPTSGYIAVNNQPIHEINPQDHRRRLALVQQEPVLYQGSIRENVAMGLVESKEATEAQIEQACKDANIFDFVVSLPEGLSSEVGVRGAKLSGGQRQRVAIARALIRDPKILLLDEATSALDTESERVVQAALSEAAKDGKRSTIAVAHRLSTIKDADCIFVFRAGRIVEAGSHAELLEKRGSYYEMCKGQALDKALD</sequence>
<dbReference type="PANTHER" id="PTHR43394:SF1">
    <property type="entry name" value="ATP-BINDING CASSETTE SUB-FAMILY B MEMBER 10, MITOCHONDRIAL"/>
    <property type="match status" value="1"/>
</dbReference>
<dbReference type="InterPro" id="IPR011527">
    <property type="entry name" value="ABC1_TM_dom"/>
</dbReference>
<gene>
    <name evidence="17" type="ORF">IFM46972_01004</name>
</gene>
<feature type="compositionally biased region" description="Acidic residues" evidence="13">
    <location>
        <begin position="632"/>
        <end position="644"/>
    </location>
</feature>
<feature type="transmembrane region" description="Helical" evidence="14">
    <location>
        <begin position="816"/>
        <end position="839"/>
    </location>
</feature>
<dbReference type="InterPro" id="IPR017871">
    <property type="entry name" value="ABC_transporter-like_CS"/>
</dbReference>
<evidence type="ECO:0000256" key="2">
    <source>
        <dbReference type="ARBA" id="ARBA00007577"/>
    </source>
</evidence>
<evidence type="ECO:0000256" key="3">
    <source>
        <dbReference type="ARBA" id="ARBA00022448"/>
    </source>
</evidence>
<keyword evidence="5 14" id="KW-0812">Transmembrane</keyword>
<evidence type="ECO:0000256" key="10">
    <source>
        <dbReference type="ARBA" id="ARBA00023136"/>
    </source>
</evidence>
<feature type="transmembrane region" description="Helical" evidence="14">
    <location>
        <begin position="170"/>
        <end position="190"/>
    </location>
</feature>
<dbReference type="FunFam" id="3.40.50.300:FF:001530">
    <property type="entry name" value="ABC multidrug transporter (Eurofung)"/>
    <property type="match status" value="1"/>
</dbReference>
<dbReference type="InterPro" id="IPR039421">
    <property type="entry name" value="Type_1_exporter"/>
</dbReference>
<proteinExistence type="inferred from homology"/>
<evidence type="ECO:0000256" key="8">
    <source>
        <dbReference type="ARBA" id="ARBA00022840"/>
    </source>
</evidence>
<evidence type="ECO:0000256" key="4">
    <source>
        <dbReference type="ARBA" id="ARBA00022475"/>
    </source>
</evidence>
<name>A0A8H3N8Y2_9EURO</name>
<evidence type="ECO:0000256" key="12">
    <source>
        <dbReference type="ARBA" id="ARBA00049740"/>
    </source>
</evidence>
<feature type="compositionally biased region" description="Basic and acidic residues" evidence="13">
    <location>
        <begin position="1"/>
        <end position="20"/>
    </location>
</feature>
<dbReference type="EMBL" id="BLKC01000005">
    <property type="protein sequence ID" value="GFF24344.1"/>
    <property type="molecule type" value="Genomic_DNA"/>
</dbReference>
<dbReference type="Gene3D" id="1.20.1560.10">
    <property type="entry name" value="ABC transporter type 1, transmembrane domain"/>
    <property type="match status" value="1"/>
</dbReference>
<feature type="transmembrane region" description="Helical" evidence="14">
    <location>
        <begin position="39"/>
        <end position="59"/>
    </location>
</feature>
<dbReference type="SUPFAM" id="SSF52540">
    <property type="entry name" value="P-loop containing nucleoside triphosphate hydrolases"/>
    <property type="match status" value="2"/>
</dbReference>
<evidence type="ECO:0000259" key="16">
    <source>
        <dbReference type="PROSITE" id="PS50929"/>
    </source>
</evidence>
<comment type="subcellular location">
    <subcellularLocation>
        <location evidence="1">Cell membrane</location>
        <topology evidence="1">Multi-pass membrane protein</topology>
    </subcellularLocation>
</comment>
<evidence type="ECO:0000256" key="6">
    <source>
        <dbReference type="ARBA" id="ARBA00022737"/>
    </source>
</evidence>
<dbReference type="InterPro" id="IPR003593">
    <property type="entry name" value="AAA+_ATPase"/>
</dbReference>
<feature type="transmembrane region" description="Helical" evidence="14">
    <location>
        <begin position="312"/>
        <end position="330"/>
    </location>
</feature>
<evidence type="ECO:0000256" key="11">
    <source>
        <dbReference type="ARBA" id="ARBA00023180"/>
    </source>
</evidence>
<dbReference type="PROSITE" id="PS50929">
    <property type="entry name" value="ABC_TM1F"/>
    <property type="match status" value="2"/>
</dbReference>
<dbReference type="Pfam" id="PF00005">
    <property type="entry name" value="ABC_tran"/>
    <property type="match status" value="2"/>
</dbReference>
<dbReference type="FunFam" id="3.40.50.300:FF:000913">
    <property type="entry name" value="ABC multidrug transporter SitT"/>
    <property type="match status" value="1"/>
</dbReference>
<dbReference type="PANTHER" id="PTHR43394">
    <property type="entry name" value="ATP-DEPENDENT PERMEASE MDL1, MITOCHONDRIAL"/>
    <property type="match status" value="1"/>
</dbReference>
<feature type="transmembrane region" description="Helical" evidence="14">
    <location>
        <begin position="929"/>
        <end position="950"/>
    </location>
</feature>
<evidence type="ECO:0000256" key="7">
    <source>
        <dbReference type="ARBA" id="ARBA00022741"/>
    </source>
</evidence>
<keyword evidence="4" id="KW-1003">Cell membrane</keyword>
<evidence type="ECO:0000256" key="14">
    <source>
        <dbReference type="SAM" id="Phobius"/>
    </source>
</evidence>
<dbReference type="InterPro" id="IPR003439">
    <property type="entry name" value="ABC_transporter-like_ATP-bd"/>
</dbReference>
<evidence type="ECO:0000256" key="13">
    <source>
        <dbReference type="SAM" id="MobiDB-lite"/>
    </source>
</evidence>
<feature type="transmembrane region" description="Helical" evidence="14">
    <location>
        <begin position="99"/>
        <end position="121"/>
    </location>
</feature>
<dbReference type="GO" id="GO:0005524">
    <property type="term" value="F:ATP binding"/>
    <property type="evidence" value="ECO:0007669"/>
    <property type="project" value="UniProtKB-KW"/>
</dbReference>
<dbReference type="GO" id="GO:0005886">
    <property type="term" value="C:plasma membrane"/>
    <property type="evidence" value="ECO:0007669"/>
    <property type="project" value="UniProtKB-SubCell"/>
</dbReference>
<dbReference type="GO" id="GO:0015421">
    <property type="term" value="F:ABC-type oligopeptide transporter activity"/>
    <property type="evidence" value="ECO:0007669"/>
    <property type="project" value="TreeGrafter"/>
</dbReference>
<feature type="domain" description="ABC transmembrane type-1" evidence="16">
    <location>
        <begin position="702"/>
        <end position="989"/>
    </location>
</feature>
<protein>
    <recommendedName>
        <fullName evidence="12">ABC multidrug transporter MDR2</fullName>
    </recommendedName>
</protein>
<dbReference type="InterPro" id="IPR036640">
    <property type="entry name" value="ABC1_TM_sf"/>
</dbReference>
<comment type="caution">
    <text evidence="17">The sequence shown here is derived from an EMBL/GenBank/DDBJ whole genome shotgun (WGS) entry which is preliminary data.</text>
</comment>
<feature type="domain" description="ABC transporter" evidence="15">
    <location>
        <begin position="1031"/>
        <end position="1270"/>
    </location>
</feature>
<organism evidence="17 18">
    <name type="scientific">Aspergillus udagawae</name>
    <dbReference type="NCBI Taxonomy" id="91492"/>
    <lineage>
        <taxon>Eukaryota</taxon>
        <taxon>Fungi</taxon>
        <taxon>Dikarya</taxon>
        <taxon>Ascomycota</taxon>
        <taxon>Pezizomycotina</taxon>
        <taxon>Eurotiomycetes</taxon>
        <taxon>Eurotiomycetidae</taxon>
        <taxon>Eurotiales</taxon>
        <taxon>Aspergillaceae</taxon>
        <taxon>Aspergillus</taxon>
        <taxon>Aspergillus subgen. Fumigati</taxon>
    </lineage>
</organism>
<feature type="transmembrane region" description="Helical" evidence="14">
    <location>
        <begin position="742"/>
        <end position="769"/>
    </location>
</feature>
<dbReference type="Gene3D" id="3.40.50.300">
    <property type="entry name" value="P-loop containing nucleotide triphosphate hydrolases"/>
    <property type="match status" value="2"/>
</dbReference>
<feature type="transmembrane region" description="Helical" evidence="14">
    <location>
        <begin position="196"/>
        <end position="215"/>
    </location>
</feature>
<feature type="transmembrane region" description="Helical" evidence="14">
    <location>
        <begin position="274"/>
        <end position="292"/>
    </location>
</feature>
<evidence type="ECO:0000256" key="1">
    <source>
        <dbReference type="ARBA" id="ARBA00004651"/>
    </source>
</evidence>
<dbReference type="Pfam" id="PF00664">
    <property type="entry name" value="ABC_membrane"/>
    <property type="match status" value="2"/>
</dbReference>
<keyword evidence="11" id="KW-0325">Glycoprotein</keyword>
<evidence type="ECO:0000313" key="17">
    <source>
        <dbReference type="EMBL" id="GFF24344.1"/>
    </source>
</evidence>
<reference evidence="17 18" key="1">
    <citation type="submission" date="2020-01" db="EMBL/GenBank/DDBJ databases">
        <title>Draft genome sequence of Aspergillus udagawae IFM 46972.</title>
        <authorList>
            <person name="Takahashi H."/>
            <person name="Yaguchi T."/>
        </authorList>
    </citation>
    <scope>NUCLEOTIDE SEQUENCE [LARGE SCALE GENOMIC DNA]</scope>
    <source>
        <strain evidence="17 18">IFM 46972</strain>
    </source>
</reference>
<evidence type="ECO:0000313" key="18">
    <source>
        <dbReference type="Proteomes" id="UP000465221"/>
    </source>
</evidence>
<feature type="region of interest" description="Disordered" evidence="13">
    <location>
        <begin position="1"/>
        <end position="21"/>
    </location>
</feature>
<dbReference type="SUPFAM" id="SSF90123">
    <property type="entry name" value="ABC transporter transmembrane region"/>
    <property type="match status" value="2"/>
</dbReference>
<keyword evidence="8" id="KW-0067">ATP-binding</keyword>
<feature type="domain" description="ABC transmembrane type-1" evidence="16">
    <location>
        <begin position="44"/>
        <end position="338"/>
    </location>
</feature>
<dbReference type="CDD" id="cd18578">
    <property type="entry name" value="ABC_6TM_Pgp_ABCB1_D2_like"/>
    <property type="match status" value="1"/>
</dbReference>
<dbReference type="AlphaFoldDB" id="A0A8H3N8Y2"/>
<dbReference type="SMART" id="SM00382">
    <property type="entry name" value="AAA"/>
    <property type="match status" value="2"/>
</dbReference>
<keyword evidence="9 14" id="KW-1133">Transmembrane helix</keyword>